<dbReference type="RefSeq" id="WP_338001766.1">
    <property type="nucleotide sequence ID" value="NZ_JAOPKA010000001.1"/>
</dbReference>
<organism evidence="4 5">
    <name type="scientific">Natronoglomus mannanivorans</name>
    <dbReference type="NCBI Taxonomy" id="2979990"/>
    <lineage>
        <taxon>Archaea</taxon>
        <taxon>Methanobacteriati</taxon>
        <taxon>Methanobacteriota</taxon>
        <taxon>Stenosarchaea group</taxon>
        <taxon>Halobacteria</taxon>
        <taxon>Halobacteriales</taxon>
        <taxon>Natrialbaceae</taxon>
        <taxon>Natronoglomus</taxon>
    </lineage>
</organism>
<reference evidence="4" key="1">
    <citation type="submission" date="2022-09" db="EMBL/GenBank/DDBJ databases">
        <title>Enrichment on poylsaccharides allowed isolation of novel metabolic and taxonomic groups of Haloarchaea.</title>
        <authorList>
            <person name="Sorokin D.Y."/>
            <person name="Elcheninov A.G."/>
            <person name="Khizhniak T.V."/>
            <person name="Kolganova T.V."/>
            <person name="Kublanov I.V."/>
        </authorList>
    </citation>
    <scope>NUCLEOTIDE SEQUENCE</scope>
    <source>
        <strain evidence="4">AArc-xg1-1</strain>
    </source>
</reference>
<comment type="caution">
    <text evidence="4">The sequence shown here is derived from an EMBL/GenBank/DDBJ whole genome shotgun (WGS) entry which is preliminary data.</text>
</comment>
<feature type="domain" description="DUF7108" evidence="2">
    <location>
        <begin position="25"/>
        <end position="112"/>
    </location>
</feature>
<evidence type="ECO:0000259" key="3">
    <source>
        <dbReference type="Pfam" id="PF23420"/>
    </source>
</evidence>
<evidence type="ECO:0000313" key="4">
    <source>
        <dbReference type="EMBL" id="MCU4739904.1"/>
    </source>
</evidence>
<dbReference type="Proteomes" id="UP001321018">
    <property type="component" value="Unassembled WGS sequence"/>
</dbReference>
<evidence type="ECO:0000256" key="1">
    <source>
        <dbReference type="SAM" id="MobiDB-lite"/>
    </source>
</evidence>
<accession>A0AAP2YVZ8</accession>
<proteinExistence type="predicted"/>
<feature type="region of interest" description="Disordered" evidence="1">
    <location>
        <begin position="1"/>
        <end position="35"/>
    </location>
</feature>
<name>A0AAP2YVZ8_9EURY</name>
<dbReference type="InterPro" id="IPR056494">
    <property type="entry name" value="DUF7108_C"/>
</dbReference>
<dbReference type="InterPro" id="IPR055532">
    <property type="entry name" value="DUF7108_N"/>
</dbReference>
<dbReference type="AlphaFoldDB" id="A0AAP2YVZ8"/>
<evidence type="ECO:0000259" key="2">
    <source>
        <dbReference type="Pfam" id="PF23418"/>
    </source>
</evidence>
<gene>
    <name evidence="4" type="ORF">OB960_00620</name>
</gene>
<dbReference type="Pfam" id="PF23418">
    <property type="entry name" value="DUF7108"/>
    <property type="match status" value="1"/>
</dbReference>
<protein>
    <submittedName>
        <fullName evidence="4">RnhA operon protein</fullName>
    </submittedName>
</protein>
<dbReference type="EMBL" id="JAOPKA010000001">
    <property type="protein sequence ID" value="MCU4739904.1"/>
    <property type="molecule type" value="Genomic_DNA"/>
</dbReference>
<evidence type="ECO:0000313" key="5">
    <source>
        <dbReference type="Proteomes" id="UP001321018"/>
    </source>
</evidence>
<feature type="domain" description="DUF7108" evidence="3">
    <location>
        <begin position="117"/>
        <end position="205"/>
    </location>
</feature>
<sequence length="211" mass="23699">MSDLNPADASDGTEDGDGVETKTDELPEGTIEEAERLTRLARQAIVDREEASYRDRRSTILEDHDFTARVREESTGDVLVLHPEEWHDSDEGVIRTDRIDDVSRAIEVRLEGAGDPDDWEAVDADNRSLVETIRAEHGDAHGDNADAFADFMGNHYARRMDSATTSEIAEFLEEYYVRNVWSSEEQRAVIEESIGLVFETAGEPVPEFVVQ</sequence>
<dbReference type="Pfam" id="PF23420">
    <property type="entry name" value="DUF7108_C"/>
    <property type="match status" value="1"/>
</dbReference>